<keyword evidence="8" id="KW-1185">Reference proteome</keyword>
<evidence type="ECO:0000256" key="5">
    <source>
        <dbReference type="ARBA" id="ARBA00023136"/>
    </source>
</evidence>
<sequence length="350" mass="36925">MSVLSPVIAIVMTLILGAVLFTALGVNPAQALYVYFVEPVTQLWSLEELVVKAAPLALIAIGLALCYRANVWNIGAEGQFTAGAIFGSAIPILLPDWDSWMVLPLMLILGVIGGMLYAAIPAILKNRFGANEILTSLMLSYIALLVLDWLVRGPWRDPGSFNFPQSVTFSDAATLPLLVSDGRLHVGVLFAVLAALIAAIRLSFSVQGFAIEVAGNAPRAARFSGFSQKRITLSVFLISGGLAGLAGICEVSGVLNQLRPEISPGYGFAAIIVAFLGRLNPLAILLAALLLALSYIGGEGAQAELAVSSTVTRLFQGFLLLMILGCDTLIAYKIRLVTSRSHASGEAARG</sequence>
<dbReference type="GO" id="GO:0022857">
    <property type="term" value="F:transmembrane transporter activity"/>
    <property type="evidence" value="ECO:0007669"/>
    <property type="project" value="InterPro"/>
</dbReference>
<dbReference type="Pfam" id="PF02653">
    <property type="entry name" value="BPD_transp_2"/>
    <property type="match status" value="1"/>
</dbReference>
<keyword evidence="5 6" id="KW-0472">Membrane</keyword>
<reference evidence="7 8" key="1">
    <citation type="submission" date="2016-10" db="EMBL/GenBank/DDBJ databases">
        <authorList>
            <person name="de Groot N.N."/>
        </authorList>
    </citation>
    <scope>NUCLEOTIDE SEQUENCE [LARGE SCALE GENOMIC DNA]</scope>
    <source>
        <strain evidence="7 8">A52C2</strain>
    </source>
</reference>
<feature type="transmembrane region" description="Helical" evidence="6">
    <location>
        <begin position="186"/>
        <end position="211"/>
    </location>
</feature>
<dbReference type="AlphaFoldDB" id="A0A1H9LAK7"/>
<proteinExistence type="predicted"/>
<protein>
    <submittedName>
        <fullName evidence="7">Nucleoside ABC transporter membrane protein</fullName>
    </submittedName>
</protein>
<organism evidence="7 8">
    <name type="scientific">Faunimonas pinastri</name>
    <dbReference type="NCBI Taxonomy" id="1855383"/>
    <lineage>
        <taxon>Bacteria</taxon>
        <taxon>Pseudomonadati</taxon>
        <taxon>Pseudomonadota</taxon>
        <taxon>Alphaproteobacteria</taxon>
        <taxon>Hyphomicrobiales</taxon>
        <taxon>Afifellaceae</taxon>
        <taxon>Faunimonas</taxon>
    </lineage>
</organism>
<feature type="transmembrane region" description="Helical" evidence="6">
    <location>
        <begin position="7"/>
        <end position="29"/>
    </location>
</feature>
<dbReference type="Proteomes" id="UP000199647">
    <property type="component" value="Unassembled WGS sequence"/>
</dbReference>
<dbReference type="STRING" id="1855383.SAMN05216548_11125"/>
<feature type="transmembrane region" description="Helical" evidence="6">
    <location>
        <begin position="132"/>
        <end position="151"/>
    </location>
</feature>
<comment type="subcellular location">
    <subcellularLocation>
        <location evidence="1">Cell membrane</location>
        <topology evidence="1">Multi-pass membrane protein</topology>
    </subcellularLocation>
</comment>
<accession>A0A1H9LAK7</accession>
<evidence type="ECO:0000256" key="6">
    <source>
        <dbReference type="SAM" id="Phobius"/>
    </source>
</evidence>
<dbReference type="PANTHER" id="PTHR47089">
    <property type="entry name" value="ABC TRANSPORTER, PERMEASE PROTEIN"/>
    <property type="match status" value="1"/>
</dbReference>
<feature type="transmembrane region" description="Helical" evidence="6">
    <location>
        <begin position="49"/>
        <end position="67"/>
    </location>
</feature>
<evidence type="ECO:0000256" key="3">
    <source>
        <dbReference type="ARBA" id="ARBA00022692"/>
    </source>
</evidence>
<dbReference type="GO" id="GO:0005886">
    <property type="term" value="C:plasma membrane"/>
    <property type="evidence" value="ECO:0007669"/>
    <property type="project" value="UniProtKB-SubCell"/>
</dbReference>
<dbReference type="PANTHER" id="PTHR47089:SF1">
    <property type="entry name" value="GUANOSINE ABC TRANSPORTER PERMEASE PROTEIN NUPP"/>
    <property type="match status" value="1"/>
</dbReference>
<dbReference type="InterPro" id="IPR001851">
    <property type="entry name" value="ABC_transp_permease"/>
</dbReference>
<evidence type="ECO:0000313" key="8">
    <source>
        <dbReference type="Proteomes" id="UP000199647"/>
    </source>
</evidence>
<feature type="transmembrane region" description="Helical" evidence="6">
    <location>
        <begin position="74"/>
        <end position="94"/>
    </location>
</feature>
<dbReference type="EMBL" id="FOFG01000011">
    <property type="protein sequence ID" value="SER08185.1"/>
    <property type="molecule type" value="Genomic_DNA"/>
</dbReference>
<feature type="transmembrane region" description="Helical" evidence="6">
    <location>
        <begin position="100"/>
        <end position="120"/>
    </location>
</feature>
<evidence type="ECO:0000256" key="1">
    <source>
        <dbReference type="ARBA" id="ARBA00004651"/>
    </source>
</evidence>
<name>A0A1H9LAK7_9HYPH</name>
<feature type="transmembrane region" description="Helical" evidence="6">
    <location>
        <begin position="267"/>
        <end position="294"/>
    </location>
</feature>
<gene>
    <name evidence="7" type="ORF">SAMN05216548_11125</name>
</gene>
<keyword evidence="3 6" id="KW-0812">Transmembrane</keyword>
<keyword evidence="2" id="KW-1003">Cell membrane</keyword>
<evidence type="ECO:0000256" key="2">
    <source>
        <dbReference type="ARBA" id="ARBA00022475"/>
    </source>
</evidence>
<evidence type="ECO:0000313" key="7">
    <source>
        <dbReference type="EMBL" id="SER08185.1"/>
    </source>
</evidence>
<feature type="transmembrane region" description="Helical" evidence="6">
    <location>
        <begin position="231"/>
        <end position="255"/>
    </location>
</feature>
<dbReference type="CDD" id="cd06580">
    <property type="entry name" value="TM_PBP1_transp_TpRbsC_like"/>
    <property type="match status" value="1"/>
</dbReference>
<keyword evidence="4 6" id="KW-1133">Transmembrane helix</keyword>
<evidence type="ECO:0000256" key="4">
    <source>
        <dbReference type="ARBA" id="ARBA00022989"/>
    </source>
</evidence>